<dbReference type="Gene3D" id="3.40.50.720">
    <property type="entry name" value="NAD(P)-binding Rossmann-like Domain"/>
    <property type="match status" value="1"/>
</dbReference>
<dbReference type="PRINTS" id="PR00080">
    <property type="entry name" value="SDRFAMILY"/>
</dbReference>
<comment type="caution">
    <text evidence="4">The sequence shown here is derived from an EMBL/GenBank/DDBJ whole genome shotgun (WGS) entry which is preliminary data.</text>
</comment>
<dbReference type="PANTHER" id="PTHR42760:SF122">
    <property type="entry name" value="NAD(P)-BINDING PROTEIN"/>
    <property type="match status" value="1"/>
</dbReference>
<evidence type="ECO:0000256" key="3">
    <source>
        <dbReference type="SAM" id="MobiDB-lite"/>
    </source>
</evidence>
<dbReference type="PANTHER" id="PTHR42760">
    <property type="entry name" value="SHORT-CHAIN DEHYDROGENASES/REDUCTASES FAMILY MEMBER"/>
    <property type="match status" value="1"/>
</dbReference>
<dbReference type="InterPro" id="IPR020904">
    <property type="entry name" value="Sc_DH/Rdtase_CS"/>
</dbReference>
<evidence type="ECO:0000256" key="1">
    <source>
        <dbReference type="ARBA" id="ARBA00006484"/>
    </source>
</evidence>
<evidence type="ECO:0000313" key="5">
    <source>
        <dbReference type="Proteomes" id="UP000807353"/>
    </source>
</evidence>
<dbReference type="OrthoDB" id="1393670at2759"/>
<gene>
    <name evidence="4" type="ORF">BDZ94DRAFT_1270967</name>
</gene>
<keyword evidence="5" id="KW-1185">Reference proteome</keyword>
<dbReference type="InterPro" id="IPR002347">
    <property type="entry name" value="SDR_fam"/>
</dbReference>
<protein>
    <submittedName>
        <fullName evidence="4">Short-chain dehydrogenase/reductase SDR</fullName>
    </submittedName>
</protein>
<dbReference type="PROSITE" id="PS00061">
    <property type="entry name" value="ADH_SHORT"/>
    <property type="match status" value="1"/>
</dbReference>
<keyword evidence="2" id="KW-0521">NADP</keyword>
<dbReference type="AlphaFoldDB" id="A0A9P6CET4"/>
<dbReference type="GO" id="GO:0016616">
    <property type="term" value="F:oxidoreductase activity, acting on the CH-OH group of donors, NAD or NADP as acceptor"/>
    <property type="evidence" value="ECO:0007669"/>
    <property type="project" value="TreeGrafter"/>
</dbReference>
<dbReference type="EMBL" id="MU150344">
    <property type="protein sequence ID" value="KAF9458303.1"/>
    <property type="molecule type" value="Genomic_DNA"/>
</dbReference>
<dbReference type="CDD" id="cd05233">
    <property type="entry name" value="SDR_c"/>
    <property type="match status" value="1"/>
</dbReference>
<evidence type="ECO:0000256" key="2">
    <source>
        <dbReference type="ARBA" id="ARBA00022857"/>
    </source>
</evidence>
<proteinExistence type="inferred from homology"/>
<dbReference type="InterPro" id="IPR036291">
    <property type="entry name" value="NAD(P)-bd_dom_sf"/>
</dbReference>
<name>A0A9P6CET4_9AGAR</name>
<evidence type="ECO:0000313" key="4">
    <source>
        <dbReference type="EMBL" id="KAF9458303.1"/>
    </source>
</evidence>
<dbReference type="Pfam" id="PF13561">
    <property type="entry name" value="adh_short_C2"/>
    <property type="match status" value="1"/>
</dbReference>
<sequence length="296" mass="30678">MPSPTTSVTDKEIPPRPSQSLSGKVAIVTGAGSQSEGIGNGCAAAILLAEAGAAVICSDINTDWVNLTISMIEDEFGTGKAVAVRADVTNEDDCKRMVKLALEKFGRLDILVNNVGIGGPDGTAVNVDPKEWAKGLEVNVTSMMLMAKYAVPAMEKNVLDTIGGRGSIVNIASVAGLMGGAPVLLYPTSKGAIVNMTRAMAAHHAPMGIRVNCVCPGLLYTPMLYKGGMPPAVREARRQRSLLKTEGNAWDCGAAVRFLASEQARWITGIALPVDAGATAAVSGSGFSVFSSLAKM</sequence>
<reference evidence="4" key="1">
    <citation type="submission" date="2020-11" db="EMBL/GenBank/DDBJ databases">
        <authorList>
            <consortium name="DOE Joint Genome Institute"/>
            <person name="Ahrendt S."/>
            <person name="Riley R."/>
            <person name="Andreopoulos W."/>
            <person name="Labutti K."/>
            <person name="Pangilinan J."/>
            <person name="Ruiz-Duenas F.J."/>
            <person name="Barrasa J.M."/>
            <person name="Sanchez-Garcia M."/>
            <person name="Camarero S."/>
            <person name="Miyauchi S."/>
            <person name="Serrano A."/>
            <person name="Linde D."/>
            <person name="Babiker R."/>
            <person name="Drula E."/>
            <person name="Ayuso-Fernandez I."/>
            <person name="Pacheco R."/>
            <person name="Padilla G."/>
            <person name="Ferreira P."/>
            <person name="Barriuso J."/>
            <person name="Kellner H."/>
            <person name="Castanera R."/>
            <person name="Alfaro M."/>
            <person name="Ramirez L."/>
            <person name="Pisabarro A.G."/>
            <person name="Kuo A."/>
            <person name="Tritt A."/>
            <person name="Lipzen A."/>
            <person name="He G."/>
            <person name="Yan M."/>
            <person name="Ng V."/>
            <person name="Cullen D."/>
            <person name="Martin F."/>
            <person name="Rosso M.-N."/>
            <person name="Henrissat B."/>
            <person name="Hibbett D."/>
            <person name="Martinez A.T."/>
            <person name="Grigoriev I.V."/>
        </authorList>
    </citation>
    <scope>NUCLEOTIDE SEQUENCE</scope>
    <source>
        <strain evidence="4">CBS 247.69</strain>
    </source>
</reference>
<dbReference type="SUPFAM" id="SSF51735">
    <property type="entry name" value="NAD(P)-binding Rossmann-fold domains"/>
    <property type="match status" value="1"/>
</dbReference>
<organism evidence="4 5">
    <name type="scientific">Collybia nuda</name>
    <dbReference type="NCBI Taxonomy" id="64659"/>
    <lineage>
        <taxon>Eukaryota</taxon>
        <taxon>Fungi</taxon>
        <taxon>Dikarya</taxon>
        <taxon>Basidiomycota</taxon>
        <taxon>Agaricomycotina</taxon>
        <taxon>Agaricomycetes</taxon>
        <taxon>Agaricomycetidae</taxon>
        <taxon>Agaricales</taxon>
        <taxon>Tricholomatineae</taxon>
        <taxon>Clitocybaceae</taxon>
        <taxon>Collybia</taxon>
    </lineage>
</organism>
<dbReference type="GO" id="GO:0048038">
    <property type="term" value="F:quinone binding"/>
    <property type="evidence" value="ECO:0007669"/>
    <property type="project" value="TreeGrafter"/>
</dbReference>
<dbReference type="Proteomes" id="UP000807353">
    <property type="component" value="Unassembled WGS sequence"/>
</dbReference>
<dbReference type="FunFam" id="3.40.50.720:FF:000084">
    <property type="entry name" value="Short-chain dehydrogenase reductase"/>
    <property type="match status" value="1"/>
</dbReference>
<feature type="region of interest" description="Disordered" evidence="3">
    <location>
        <begin position="1"/>
        <end position="20"/>
    </location>
</feature>
<accession>A0A9P6CET4</accession>
<dbReference type="GO" id="GO:0006633">
    <property type="term" value="P:fatty acid biosynthetic process"/>
    <property type="evidence" value="ECO:0007669"/>
    <property type="project" value="TreeGrafter"/>
</dbReference>
<comment type="similarity">
    <text evidence="1">Belongs to the short-chain dehydrogenases/reductases (SDR) family.</text>
</comment>
<dbReference type="PRINTS" id="PR00081">
    <property type="entry name" value="GDHRDH"/>
</dbReference>